<reference evidence="1 2" key="1">
    <citation type="submission" date="2023-09" db="EMBL/GenBank/DDBJ databases">
        <authorList>
            <person name="Wang M."/>
        </authorList>
    </citation>
    <scope>NUCLEOTIDE SEQUENCE [LARGE SCALE GENOMIC DNA]</scope>
    <source>
        <strain evidence="1">GT-2023</strain>
        <tissue evidence="1">Liver</tissue>
    </source>
</reference>
<dbReference type="EMBL" id="JAYMGO010000009">
    <property type="protein sequence ID" value="KAL1268167.1"/>
    <property type="molecule type" value="Genomic_DNA"/>
</dbReference>
<comment type="caution">
    <text evidence="1">The sequence shown here is derived from an EMBL/GenBank/DDBJ whole genome shotgun (WGS) entry which is preliminary data.</text>
</comment>
<evidence type="ECO:0000313" key="2">
    <source>
        <dbReference type="Proteomes" id="UP001558613"/>
    </source>
</evidence>
<evidence type="ECO:0008006" key="3">
    <source>
        <dbReference type="Google" id="ProtNLM"/>
    </source>
</evidence>
<name>A0ABR3MU55_9TELE</name>
<protein>
    <recommendedName>
        <fullName evidence="3">Secreted peptide</fullName>
    </recommendedName>
</protein>
<accession>A0ABR3MU55</accession>
<evidence type="ECO:0000313" key="1">
    <source>
        <dbReference type="EMBL" id="KAL1268167.1"/>
    </source>
</evidence>
<gene>
    <name evidence="1" type="ORF">QQF64_033530</name>
</gene>
<dbReference type="Proteomes" id="UP001558613">
    <property type="component" value="Unassembled WGS sequence"/>
</dbReference>
<sequence length="93" mass="10134">MASLLSVFSAGTVSVLFCCCLLLTLPVIMSFPVDSFSHVSLGASLFSAALFFCLRLETVLYLPTILCSFAAEFCRWAGVSNGLRSRMRLRKTA</sequence>
<keyword evidence="2" id="KW-1185">Reference proteome</keyword>
<proteinExistence type="predicted"/>
<organism evidence="1 2">
    <name type="scientific">Cirrhinus molitorella</name>
    <name type="common">mud carp</name>
    <dbReference type="NCBI Taxonomy" id="172907"/>
    <lineage>
        <taxon>Eukaryota</taxon>
        <taxon>Metazoa</taxon>
        <taxon>Chordata</taxon>
        <taxon>Craniata</taxon>
        <taxon>Vertebrata</taxon>
        <taxon>Euteleostomi</taxon>
        <taxon>Actinopterygii</taxon>
        <taxon>Neopterygii</taxon>
        <taxon>Teleostei</taxon>
        <taxon>Ostariophysi</taxon>
        <taxon>Cypriniformes</taxon>
        <taxon>Cyprinidae</taxon>
        <taxon>Labeoninae</taxon>
        <taxon>Labeonini</taxon>
        <taxon>Cirrhinus</taxon>
    </lineage>
</organism>